<dbReference type="PROSITE" id="PS00108">
    <property type="entry name" value="PROTEIN_KINASE_ST"/>
    <property type="match status" value="1"/>
</dbReference>
<dbReference type="EC" id="2.7.11.1" evidence="2"/>
<keyword evidence="15" id="KW-1185">Reference proteome</keyword>
<evidence type="ECO:0000256" key="1">
    <source>
        <dbReference type="ARBA" id="ARBA00010886"/>
    </source>
</evidence>
<reference evidence="14 15" key="1">
    <citation type="journal article" date="2017" name="Nat. Ecol. Evol.">
        <title>Scallop genome provides insights into evolution of bilaterian karyotype and development.</title>
        <authorList>
            <person name="Wang S."/>
            <person name="Zhang J."/>
            <person name="Jiao W."/>
            <person name="Li J."/>
            <person name="Xun X."/>
            <person name="Sun Y."/>
            <person name="Guo X."/>
            <person name="Huan P."/>
            <person name="Dong B."/>
            <person name="Zhang L."/>
            <person name="Hu X."/>
            <person name="Sun X."/>
            <person name="Wang J."/>
            <person name="Zhao C."/>
            <person name="Wang Y."/>
            <person name="Wang D."/>
            <person name="Huang X."/>
            <person name="Wang R."/>
            <person name="Lv J."/>
            <person name="Li Y."/>
            <person name="Zhang Z."/>
            <person name="Liu B."/>
            <person name="Lu W."/>
            <person name="Hui Y."/>
            <person name="Liang J."/>
            <person name="Zhou Z."/>
            <person name="Hou R."/>
            <person name="Li X."/>
            <person name="Liu Y."/>
            <person name="Li H."/>
            <person name="Ning X."/>
            <person name="Lin Y."/>
            <person name="Zhao L."/>
            <person name="Xing Q."/>
            <person name="Dou J."/>
            <person name="Li Y."/>
            <person name="Mao J."/>
            <person name="Guo H."/>
            <person name="Dou H."/>
            <person name="Li T."/>
            <person name="Mu C."/>
            <person name="Jiang W."/>
            <person name="Fu Q."/>
            <person name="Fu X."/>
            <person name="Miao Y."/>
            <person name="Liu J."/>
            <person name="Yu Q."/>
            <person name="Li R."/>
            <person name="Liao H."/>
            <person name="Li X."/>
            <person name="Kong Y."/>
            <person name="Jiang Z."/>
            <person name="Chourrout D."/>
            <person name="Li R."/>
            <person name="Bao Z."/>
        </authorList>
    </citation>
    <scope>NUCLEOTIDE SEQUENCE [LARGE SCALE GENOMIC DNA]</scope>
    <source>
        <strain evidence="14 15">PY_sf001</strain>
    </source>
</reference>
<evidence type="ECO:0000259" key="13">
    <source>
        <dbReference type="PROSITE" id="PS50011"/>
    </source>
</evidence>
<dbReference type="SMART" id="SM00220">
    <property type="entry name" value="S_TKc"/>
    <property type="match status" value="1"/>
</dbReference>
<proteinExistence type="inferred from homology"/>
<evidence type="ECO:0000256" key="11">
    <source>
        <dbReference type="ARBA" id="ARBA00048679"/>
    </source>
</evidence>
<dbReference type="InterPro" id="IPR008271">
    <property type="entry name" value="Ser/Thr_kinase_AS"/>
</dbReference>
<evidence type="ECO:0000256" key="8">
    <source>
        <dbReference type="ARBA" id="ARBA00022840"/>
    </source>
</evidence>
<evidence type="ECO:0000256" key="4">
    <source>
        <dbReference type="ARBA" id="ARBA00022618"/>
    </source>
</evidence>
<dbReference type="EMBL" id="NEDP02000680">
    <property type="protein sequence ID" value="OWF55423.1"/>
    <property type="molecule type" value="Genomic_DNA"/>
</dbReference>
<evidence type="ECO:0000256" key="12">
    <source>
        <dbReference type="SAM" id="MobiDB-lite"/>
    </source>
</evidence>
<dbReference type="CDD" id="cd08217">
    <property type="entry name" value="STKc_Nek2"/>
    <property type="match status" value="1"/>
</dbReference>
<dbReference type="GO" id="GO:0004674">
    <property type="term" value="F:protein serine/threonine kinase activity"/>
    <property type="evidence" value="ECO:0007669"/>
    <property type="project" value="UniProtKB-KW"/>
</dbReference>
<dbReference type="InterPro" id="IPR011009">
    <property type="entry name" value="Kinase-like_dom_sf"/>
</dbReference>
<evidence type="ECO:0000256" key="2">
    <source>
        <dbReference type="ARBA" id="ARBA00012513"/>
    </source>
</evidence>
<dbReference type="GO" id="GO:0005524">
    <property type="term" value="F:ATP binding"/>
    <property type="evidence" value="ECO:0007669"/>
    <property type="project" value="UniProtKB-KW"/>
</dbReference>
<keyword evidence="6" id="KW-0547">Nucleotide-binding</keyword>
<evidence type="ECO:0000256" key="10">
    <source>
        <dbReference type="ARBA" id="ARBA00047899"/>
    </source>
</evidence>
<evidence type="ECO:0000256" key="6">
    <source>
        <dbReference type="ARBA" id="ARBA00022741"/>
    </source>
</evidence>
<dbReference type="PANTHER" id="PTHR44899:SF10">
    <property type="entry name" value="NIMA-RELATED KINASE 2"/>
    <property type="match status" value="1"/>
</dbReference>
<dbReference type="GO" id="GO:0007059">
    <property type="term" value="P:chromosome segregation"/>
    <property type="evidence" value="ECO:0007669"/>
    <property type="project" value="UniProtKB-ARBA"/>
</dbReference>
<dbReference type="OrthoDB" id="248923at2759"/>
<protein>
    <recommendedName>
        <fullName evidence="2">non-specific serine/threonine protein kinase</fullName>
        <ecNumber evidence="2">2.7.11.1</ecNumber>
    </recommendedName>
</protein>
<dbReference type="InterPro" id="IPR000719">
    <property type="entry name" value="Prot_kinase_dom"/>
</dbReference>
<dbReference type="Gene3D" id="3.30.200.20">
    <property type="entry name" value="Phosphorylase Kinase, domain 1"/>
    <property type="match status" value="2"/>
</dbReference>
<keyword evidence="3" id="KW-0723">Serine/threonine-protein kinase</keyword>
<dbReference type="GO" id="GO:0005634">
    <property type="term" value="C:nucleus"/>
    <property type="evidence" value="ECO:0007669"/>
    <property type="project" value="UniProtKB-ARBA"/>
</dbReference>
<evidence type="ECO:0000256" key="5">
    <source>
        <dbReference type="ARBA" id="ARBA00022679"/>
    </source>
</evidence>
<feature type="compositionally biased region" description="Basic and acidic residues" evidence="12">
    <location>
        <begin position="357"/>
        <end position="378"/>
    </location>
</feature>
<keyword evidence="8" id="KW-0067">ATP-binding</keyword>
<dbReference type="InterPro" id="IPR051131">
    <property type="entry name" value="NEK_Ser/Thr_kinase_NIMA"/>
</dbReference>
<dbReference type="GO" id="GO:0051301">
    <property type="term" value="P:cell division"/>
    <property type="evidence" value="ECO:0007669"/>
    <property type="project" value="UniProtKB-KW"/>
</dbReference>
<dbReference type="AlphaFoldDB" id="A0A210R2Y5"/>
<name>A0A210R2Y5_MIZYE</name>
<keyword evidence="5" id="KW-0808">Transferase</keyword>
<comment type="similarity">
    <text evidence="1">Belongs to the protein kinase superfamily. NEK Ser/Thr protein kinase family. NIMA subfamily.</text>
</comment>
<sequence length="533" mass="61918">MAGTVEIDPLAVPVKIRKQDSDIRLAGNKRAIDLAFGLGDAHRPISATDDCRTKTPRMPSTLDDFAVISTIGSGSYGTCRKIRRKKDGKVLAWKEMDYGSMTETEKQMLVSEVNLLRELRHSNIVRYYDRIIDRSNTTIYIIMEYCDRGDLASLISRCRRDEVYMEEDFVWKILVQITQALQECHRRKNGKAVLHRDLKPANIFLDSDENVKLGDFGLARVLHHETSFAKTYVGTPYYMSPELVNNMSYNEKSDIWSMGCILYELCALRPPFTASNQHELNKKIRVGDFARIPNKYTDGLNNVVAKIIRVEVHKRPTIDEVLNEPLVMKKRTSLGLDFNQRDEGRRDSRQRLSSPESRSHTDWEEELRTREQKLDSRERELDDRENRICLKEKLLEEKLKRAEMLIREFGRKGSVDRDVFQAGDADMSLESRSSCLSKRKKDPDTPKKKVTFDMYGKENCRKKDTVPSTDTYFSTFTDLEGDYTDLYLNELAKRRELKEKLFKAKARAMEIRSIEDDIRPRAKNTNSNLLFFR</sequence>
<dbReference type="Pfam" id="PF00069">
    <property type="entry name" value="Pkinase"/>
    <property type="match status" value="1"/>
</dbReference>
<keyword evidence="7 14" id="KW-0418">Kinase</keyword>
<keyword evidence="9" id="KW-0131">Cell cycle</keyword>
<keyword evidence="4" id="KW-0132">Cell division</keyword>
<feature type="compositionally biased region" description="Basic and acidic residues" evidence="12">
    <location>
        <begin position="339"/>
        <end position="350"/>
    </location>
</feature>
<feature type="region of interest" description="Disordered" evidence="12">
    <location>
        <begin position="337"/>
        <end position="378"/>
    </location>
</feature>
<evidence type="ECO:0000256" key="9">
    <source>
        <dbReference type="ARBA" id="ARBA00023306"/>
    </source>
</evidence>
<feature type="domain" description="Protein kinase" evidence="13">
    <location>
        <begin position="65"/>
        <end position="327"/>
    </location>
</feature>
<dbReference type="PANTHER" id="PTHR44899">
    <property type="entry name" value="CAMK FAMILY PROTEIN KINASE"/>
    <property type="match status" value="1"/>
</dbReference>
<gene>
    <name evidence="14" type="ORF">KP79_PYT10464</name>
</gene>
<dbReference type="Gene3D" id="1.10.510.10">
    <property type="entry name" value="Transferase(Phosphotransferase) domain 1"/>
    <property type="match status" value="1"/>
</dbReference>
<evidence type="ECO:0000313" key="14">
    <source>
        <dbReference type="EMBL" id="OWF55423.1"/>
    </source>
</evidence>
<evidence type="ECO:0000256" key="3">
    <source>
        <dbReference type="ARBA" id="ARBA00022527"/>
    </source>
</evidence>
<dbReference type="PROSITE" id="PS50011">
    <property type="entry name" value="PROTEIN_KINASE_DOM"/>
    <property type="match status" value="1"/>
</dbReference>
<dbReference type="GO" id="GO:0000278">
    <property type="term" value="P:mitotic cell cycle"/>
    <property type="evidence" value="ECO:0007669"/>
    <property type="project" value="UniProtKB-ARBA"/>
</dbReference>
<accession>A0A210R2Y5</accession>
<dbReference type="SUPFAM" id="SSF56112">
    <property type="entry name" value="Protein kinase-like (PK-like)"/>
    <property type="match status" value="1"/>
</dbReference>
<dbReference type="FunFam" id="3.30.200.20:FF:000151">
    <property type="entry name" value="G2-specific protein kinase nimA"/>
    <property type="match status" value="1"/>
</dbReference>
<dbReference type="Proteomes" id="UP000242188">
    <property type="component" value="Unassembled WGS sequence"/>
</dbReference>
<evidence type="ECO:0000313" key="15">
    <source>
        <dbReference type="Proteomes" id="UP000242188"/>
    </source>
</evidence>
<comment type="caution">
    <text evidence="14">The sequence shown here is derived from an EMBL/GenBank/DDBJ whole genome shotgun (WGS) entry which is preliminary data.</text>
</comment>
<dbReference type="FunFam" id="1.10.510.10:FF:000356">
    <property type="entry name" value="Serine/threonine-protein kinase Nek2"/>
    <property type="match status" value="1"/>
</dbReference>
<dbReference type="STRING" id="6573.A0A210R2Y5"/>
<organism evidence="14 15">
    <name type="scientific">Mizuhopecten yessoensis</name>
    <name type="common">Japanese scallop</name>
    <name type="synonym">Patinopecten yessoensis</name>
    <dbReference type="NCBI Taxonomy" id="6573"/>
    <lineage>
        <taxon>Eukaryota</taxon>
        <taxon>Metazoa</taxon>
        <taxon>Spiralia</taxon>
        <taxon>Lophotrochozoa</taxon>
        <taxon>Mollusca</taxon>
        <taxon>Bivalvia</taxon>
        <taxon>Autobranchia</taxon>
        <taxon>Pteriomorphia</taxon>
        <taxon>Pectinida</taxon>
        <taxon>Pectinoidea</taxon>
        <taxon>Pectinidae</taxon>
        <taxon>Mizuhopecten</taxon>
    </lineage>
</organism>
<evidence type="ECO:0000256" key="7">
    <source>
        <dbReference type="ARBA" id="ARBA00022777"/>
    </source>
</evidence>
<comment type="catalytic activity">
    <reaction evidence="10">
        <text>L-threonyl-[protein] + ATP = O-phospho-L-threonyl-[protein] + ADP + H(+)</text>
        <dbReference type="Rhea" id="RHEA:46608"/>
        <dbReference type="Rhea" id="RHEA-COMP:11060"/>
        <dbReference type="Rhea" id="RHEA-COMP:11605"/>
        <dbReference type="ChEBI" id="CHEBI:15378"/>
        <dbReference type="ChEBI" id="CHEBI:30013"/>
        <dbReference type="ChEBI" id="CHEBI:30616"/>
        <dbReference type="ChEBI" id="CHEBI:61977"/>
        <dbReference type="ChEBI" id="CHEBI:456216"/>
        <dbReference type="EC" id="2.7.11.1"/>
    </reaction>
</comment>
<comment type="catalytic activity">
    <reaction evidence="11">
        <text>L-seryl-[protein] + ATP = O-phospho-L-seryl-[protein] + ADP + H(+)</text>
        <dbReference type="Rhea" id="RHEA:17989"/>
        <dbReference type="Rhea" id="RHEA-COMP:9863"/>
        <dbReference type="Rhea" id="RHEA-COMP:11604"/>
        <dbReference type="ChEBI" id="CHEBI:15378"/>
        <dbReference type="ChEBI" id="CHEBI:29999"/>
        <dbReference type="ChEBI" id="CHEBI:30616"/>
        <dbReference type="ChEBI" id="CHEBI:83421"/>
        <dbReference type="ChEBI" id="CHEBI:456216"/>
        <dbReference type="EC" id="2.7.11.1"/>
    </reaction>
</comment>